<dbReference type="Proteomes" id="UP000555828">
    <property type="component" value="Unassembled WGS sequence"/>
</dbReference>
<comment type="caution">
    <text evidence="3">The sequence shown here is derived from an EMBL/GenBank/DDBJ whole genome shotgun (WGS) entry which is preliminary data.</text>
</comment>
<keyword evidence="4" id="KW-1185">Reference proteome</keyword>
<dbReference type="PANTHER" id="PTHR35526:SF3">
    <property type="entry name" value="ANTI-SIGMA-F FACTOR RSBW"/>
    <property type="match status" value="1"/>
</dbReference>
<keyword evidence="3" id="KW-0808">Transferase</keyword>
<dbReference type="GO" id="GO:0004674">
    <property type="term" value="F:protein serine/threonine kinase activity"/>
    <property type="evidence" value="ECO:0007669"/>
    <property type="project" value="UniProtKB-KW"/>
</dbReference>
<evidence type="ECO:0000256" key="1">
    <source>
        <dbReference type="ARBA" id="ARBA00022527"/>
    </source>
</evidence>
<dbReference type="SUPFAM" id="SSF55874">
    <property type="entry name" value="ATPase domain of HSP90 chaperone/DNA topoisomerase II/histidine kinase"/>
    <property type="match status" value="1"/>
</dbReference>
<sequence>MDIISITFLSKSENIKIARSVVQKFLSQKSVNEQDIFDTELAVNEAIANIIEHTYKFEKDKIIKMTLKWTEPNILEIYLRDFGPKVDPSKVKPRPLEEVRPGGLGVYIIQKIFDVMEFKDVSCGNLLLLKKEYNI</sequence>
<keyword evidence="3" id="KW-0418">Kinase</keyword>
<evidence type="ECO:0000313" key="3">
    <source>
        <dbReference type="EMBL" id="MBB6061770.1"/>
    </source>
</evidence>
<gene>
    <name evidence="3" type="ORF">HNP65_000192</name>
</gene>
<dbReference type="InterPro" id="IPR050267">
    <property type="entry name" value="Anti-sigma-factor_SerPK"/>
</dbReference>
<dbReference type="EMBL" id="JACHEX010000001">
    <property type="protein sequence ID" value="MBB6061770.1"/>
    <property type="molecule type" value="Genomic_DNA"/>
</dbReference>
<dbReference type="RefSeq" id="WP_184618535.1">
    <property type="nucleotide sequence ID" value="NZ_JACHEX010000001.1"/>
</dbReference>
<reference evidence="3 4" key="1">
    <citation type="submission" date="2020-08" db="EMBL/GenBank/DDBJ databases">
        <title>Genomic Encyclopedia of Type Strains, Phase IV (KMG-IV): sequencing the most valuable type-strain genomes for metagenomic binning, comparative biology and taxonomic classification.</title>
        <authorList>
            <person name="Goeker M."/>
        </authorList>
    </citation>
    <scope>NUCLEOTIDE SEQUENCE [LARGE SCALE GENOMIC DNA]</scope>
    <source>
        <strain evidence="3 4">DSM 13481</strain>
    </source>
</reference>
<dbReference type="EC" id="2.7.11.1" evidence="3"/>
<organism evidence="3 4">
    <name type="scientific">Thermosipho japonicus</name>
    <dbReference type="NCBI Taxonomy" id="90323"/>
    <lineage>
        <taxon>Bacteria</taxon>
        <taxon>Thermotogati</taxon>
        <taxon>Thermotogota</taxon>
        <taxon>Thermotogae</taxon>
        <taxon>Thermotogales</taxon>
        <taxon>Fervidobacteriaceae</taxon>
        <taxon>Thermosipho</taxon>
    </lineage>
</organism>
<dbReference type="Gene3D" id="3.30.565.10">
    <property type="entry name" value="Histidine kinase-like ATPase, C-terminal domain"/>
    <property type="match status" value="1"/>
</dbReference>
<dbReference type="PANTHER" id="PTHR35526">
    <property type="entry name" value="ANTI-SIGMA-F FACTOR RSBW-RELATED"/>
    <property type="match status" value="1"/>
</dbReference>
<dbReference type="InterPro" id="IPR003594">
    <property type="entry name" value="HATPase_dom"/>
</dbReference>
<feature type="domain" description="Histidine kinase/HSP90-like ATPase" evidence="2">
    <location>
        <begin position="10"/>
        <end position="130"/>
    </location>
</feature>
<dbReference type="CDD" id="cd16936">
    <property type="entry name" value="HATPase_RsbW-like"/>
    <property type="match status" value="1"/>
</dbReference>
<protein>
    <submittedName>
        <fullName evidence="3">Serine/threonine-protein kinase RsbW</fullName>
        <ecNumber evidence="3">2.7.11.1</ecNumber>
    </submittedName>
</protein>
<evidence type="ECO:0000313" key="4">
    <source>
        <dbReference type="Proteomes" id="UP000555828"/>
    </source>
</evidence>
<evidence type="ECO:0000259" key="2">
    <source>
        <dbReference type="Pfam" id="PF13581"/>
    </source>
</evidence>
<accession>A0A841GRT3</accession>
<dbReference type="Pfam" id="PF13581">
    <property type="entry name" value="HATPase_c_2"/>
    <property type="match status" value="1"/>
</dbReference>
<dbReference type="InterPro" id="IPR036890">
    <property type="entry name" value="HATPase_C_sf"/>
</dbReference>
<keyword evidence="1" id="KW-0723">Serine/threonine-protein kinase</keyword>
<proteinExistence type="predicted"/>
<name>A0A841GRT3_9BACT</name>
<dbReference type="AlphaFoldDB" id="A0A841GRT3"/>